<dbReference type="Proteomes" id="UP000230066">
    <property type="component" value="Unassembled WGS sequence"/>
</dbReference>
<sequence>MRRLISDPQNKQHRILMITRRTLTAICYMMRMNLLLRNG</sequence>
<comment type="caution">
    <text evidence="1">The sequence shown here is derived from an EMBL/GenBank/DDBJ whole genome shotgun (WGS) entry which is preliminary data.</text>
</comment>
<evidence type="ECO:0000313" key="2">
    <source>
        <dbReference type="Proteomes" id="UP000230066"/>
    </source>
</evidence>
<name>A0A4E0R994_FASHE</name>
<protein>
    <submittedName>
        <fullName evidence="1">Uncharacterized protein</fullName>
    </submittedName>
</protein>
<reference evidence="1" key="1">
    <citation type="submission" date="2019-03" db="EMBL/GenBank/DDBJ databases">
        <title>Improved annotation for the trematode Fasciola hepatica.</title>
        <authorList>
            <person name="Choi Y.-J."/>
            <person name="Martin J."/>
            <person name="Mitreva M."/>
        </authorList>
    </citation>
    <scope>NUCLEOTIDE SEQUENCE [LARGE SCALE GENOMIC DNA]</scope>
</reference>
<evidence type="ECO:0000313" key="1">
    <source>
        <dbReference type="EMBL" id="THD18668.1"/>
    </source>
</evidence>
<gene>
    <name evidence="1" type="ORF">D915_010716</name>
</gene>
<dbReference type="AlphaFoldDB" id="A0A4E0R994"/>
<accession>A0A4E0R994</accession>
<organism evidence="1 2">
    <name type="scientific">Fasciola hepatica</name>
    <name type="common">Liver fluke</name>
    <dbReference type="NCBI Taxonomy" id="6192"/>
    <lineage>
        <taxon>Eukaryota</taxon>
        <taxon>Metazoa</taxon>
        <taxon>Spiralia</taxon>
        <taxon>Lophotrochozoa</taxon>
        <taxon>Platyhelminthes</taxon>
        <taxon>Trematoda</taxon>
        <taxon>Digenea</taxon>
        <taxon>Plagiorchiida</taxon>
        <taxon>Echinostomata</taxon>
        <taxon>Echinostomatoidea</taxon>
        <taxon>Fasciolidae</taxon>
        <taxon>Fasciola</taxon>
    </lineage>
</organism>
<keyword evidence="2" id="KW-1185">Reference proteome</keyword>
<dbReference type="EMBL" id="JXXN02009231">
    <property type="protein sequence ID" value="THD18668.1"/>
    <property type="molecule type" value="Genomic_DNA"/>
</dbReference>
<proteinExistence type="predicted"/>